<sequence>MTDTMSPPEPTAPAASPPRTGHPARGAFRAELRRGIAPWTAPAVALTIAAPMISKAAQWQGSWSGTQELLHSTATLLAGPLAAAAGCWQGGREHRRGTVGLCLSVPRSRAAQLVMAALPVAVWAVVGHLLAAVGVLVATWPYAGAGRPSVGLVIVDAWFLVCAVFTGFVVGRVWRWRLAAPVLAAATYLVLGFPLYTSSDLRFLSPAEQYSLADRVPVAWFVPVMVLWTGAPVLALVTGYAVRRRFLALVPLVAAALVAPLIVSSGEDLFRKDQVAERLVCSEAVPRVCVSAVDGPLLSEASGALSGPVSRLEGVPGAPVRYVQTSDSRRPPPDTSRLPYSSRGWTMVRGRLTDPAWYAWQTARFLAERDCPESVTETEVEDPAIVRVRETDAAVAHWLAPWGGSRLDPAQGAVYLNRLTAMGDTERRAWLGRYLATRTSCDPKAVPTL</sequence>
<accession>A0ABZ1F1Q0</accession>
<evidence type="ECO:0008006" key="5">
    <source>
        <dbReference type="Google" id="ProtNLM"/>
    </source>
</evidence>
<organism evidence="3 4">
    <name type="scientific">Streptomyces cyaneofuscatus</name>
    <dbReference type="NCBI Taxonomy" id="66883"/>
    <lineage>
        <taxon>Bacteria</taxon>
        <taxon>Bacillati</taxon>
        <taxon>Actinomycetota</taxon>
        <taxon>Actinomycetes</taxon>
        <taxon>Kitasatosporales</taxon>
        <taxon>Streptomycetaceae</taxon>
        <taxon>Streptomyces</taxon>
    </lineage>
</organism>
<dbReference type="RefSeq" id="WP_326703535.1">
    <property type="nucleotide sequence ID" value="NZ_CP109083.1"/>
</dbReference>
<feature type="transmembrane region" description="Helical" evidence="2">
    <location>
        <begin position="178"/>
        <end position="197"/>
    </location>
</feature>
<feature type="region of interest" description="Disordered" evidence="1">
    <location>
        <begin position="1"/>
        <end position="24"/>
    </location>
</feature>
<feature type="transmembrane region" description="Helical" evidence="2">
    <location>
        <begin position="113"/>
        <end position="138"/>
    </location>
</feature>
<dbReference type="EMBL" id="CP109083">
    <property type="protein sequence ID" value="WSB10346.1"/>
    <property type="molecule type" value="Genomic_DNA"/>
</dbReference>
<name>A0ABZ1F1Q0_9ACTN</name>
<evidence type="ECO:0000256" key="1">
    <source>
        <dbReference type="SAM" id="MobiDB-lite"/>
    </source>
</evidence>
<feature type="transmembrane region" description="Helical" evidence="2">
    <location>
        <begin position="150"/>
        <end position="171"/>
    </location>
</feature>
<protein>
    <recommendedName>
        <fullName evidence="5">ABC transporter permease</fullName>
    </recommendedName>
</protein>
<dbReference type="Proteomes" id="UP001356428">
    <property type="component" value="Chromosome"/>
</dbReference>
<evidence type="ECO:0000313" key="3">
    <source>
        <dbReference type="EMBL" id="WSB10346.1"/>
    </source>
</evidence>
<reference evidence="3 4" key="1">
    <citation type="submission" date="2022-10" db="EMBL/GenBank/DDBJ databases">
        <title>The complete genomes of actinobacterial strains from the NBC collection.</title>
        <authorList>
            <person name="Joergensen T.S."/>
            <person name="Alvarez Arevalo M."/>
            <person name="Sterndorff E.B."/>
            <person name="Faurdal D."/>
            <person name="Vuksanovic O."/>
            <person name="Mourched A.-S."/>
            <person name="Charusanti P."/>
            <person name="Shaw S."/>
            <person name="Blin K."/>
            <person name="Weber T."/>
        </authorList>
    </citation>
    <scope>NUCLEOTIDE SEQUENCE [LARGE SCALE GENOMIC DNA]</scope>
    <source>
        <strain evidence="3 4">NBC 01792</strain>
    </source>
</reference>
<keyword evidence="2" id="KW-1133">Transmembrane helix</keyword>
<keyword evidence="2" id="KW-0812">Transmembrane</keyword>
<feature type="transmembrane region" description="Helical" evidence="2">
    <location>
        <begin position="246"/>
        <end position="263"/>
    </location>
</feature>
<keyword evidence="4" id="KW-1185">Reference proteome</keyword>
<gene>
    <name evidence="3" type="ORF">OG849_25445</name>
</gene>
<evidence type="ECO:0000256" key="2">
    <source>
        <dbReference type="SAM" id="Phobius"/>
    </source>
</evidence>
<keyword evidence="2" id="KW-0472">Membrane</keyword>
<proteinExistence type="predicted"/>
<feature type="transmembrane region" description="Helical" evidence="2">
    <location>
        <begin position="217"/>
        <end position="239"/>
    </location>
</feature>
<evidence type="ECO:0000313" key="4">
    <source>
        <dbReference type="Proteomes" id="UP001356428"/>
    </source>
</evidence>